<evidence type="ECO:0000313" key="2">
    <source>
        <dbReference type="EMBL" id="EDL91855.1"/>
    </source>
</evidence>
<sequence length="91" mass="10138">MKDRALTGLACPKLYPLKAYPREALPPPGRTLDLQSSHPPGSKCSVPEPVRDIALLAPQKGKVNRSPAFRKQRKVPNVSSVSHLYFYQTRN</sequence>
<dbReference type="EMBL" id="CH473997">
    <property type="protein sequence ID" value="EDL91855.1"/>
    <property type="molecule type" value="Genomic_DNA"/>
</dbReference>
<reference evidence="2 3" key="1">
    <citation type="submission" date="2005-09" db="EMBL/GenBank/DDBJ databases">
        <authorList>
            <person name="Mural R.J."/>
            <person name="Li P.W."/>
            <person name="Adams M.D."/>
            <person name="Amanatides P.G."/>
            <person name="Baden-Tillson H."/>
            <person name="Barnstead M."/>
            <person name="Chin S.H."/>
            <person name="Dew I."/>
            <person name="Evans C.A."/>
            <person name="Ferriera S."/>
            <person name="Flanigan M."/>
            <person name="Fosler C."/>
            <person name="Glodek A."/>
            <person name="Gu Z."/>
            <person name="Holt R.A."/>
            <person name="Jennings D."/>
            <person name="Kraft C.L."/>
            <person name="Lu F."/>
            <person name="Nguyen T."/>
            <person name="Nusskern D.R."/>
            <person name="Pfannkoch C.M."/>
            <person name="Sitter C."/>
            <person name="Sutton G.G."/>
            <person name="Venter J.C."/>
            <person name="Wang Z."/>
            <person name="Woodage T."/>
            <person name="Zheng X.H."/>
            <person name="Zhong F."/>
        </authorList>
    </citation>
    <scope>NUCLEOTIDE SEQUENCE [LARGE SCALE GENOMIC DNA]</scope>
    <source>
        <strain>BN</strain>
        <strain evidence="3">Sprague-Dawley</strain>
    </source>
</reference>
<evidence type="ECO:0000313" key="3">
    <source>
        <dbReference type="Proteomes" id="UP000234681"/>
    </source>
</evidence>
<name>A6JR84_RAT</name>
<evidence type="ECO:0000256" key="1">
    <source>
        <dbReference type="SAM" id="MobiDB-lite"/>
    </source>
</evidence>
<accession>A6JR84</accession>
<organism evidence="2 3">
    <name type="scientific">Rattus norvegicus</name>
    <name type="common">Rat</name>
    <dbReference type="NCBI Taxonomy" id="10116"/>
    <lineage>
        <taxon>Eukaryota</taxon>
        <taxon>Metazoa</taxon>
        <taxon>Chordata</taxon>
        <taxon>Craniata</taxon>
        <taxon>Vertebrata</taxon>
        <taxon>Euteleostomi</taxon>
        <taxon>Mammalia</taxon>
        <taxon>Eutheria</taxon>
        <taxon>Euarchontoglires</taxon>
        <taxon>Glires</taxon>
        <taxon>Rodentia</taxon>
        <taxon>Myomorpha</taxon>
        <taxon>Muroidea</taxon>
        <taxon>Muridae</taxon>
        <taxon>Murinae</taxon>
        <taxon>Rattus</taxon>
    </lineage>
</organism>
<dbReference type="Proteomes" id="UP000234681">
    <property type="component" value="Chromosome 9"/>
</dbReference>
<gene>
    <name evidence="2" type="ORF">rCG_55419</name>
</gene>
<feature type="region of interest" description="Disordered" evidence="1">
    <location>
        <begin position="25"/>
        <end position="46"/>
    </location>
</feature>
<proteinExistence type="predicted"/>
<dbReference type="AlphaFoldDB" id="A6JR84"/>
<protein>
    <submittedName>
        <fullName evidence="2">RCG55419</fullName>
    </submittedName>
</protein>